<name>A0A9X5BED4_9FIRM</name>
<dbReference type="Proteomes" id="UP001154420">
    <property type="component" value="Unassembled WGS sequence"/>
</dbReference>
<dbReference type="GO" id="GO:0004565">
    <property type="term" value="F:beta-galactosidase activity"/>
    <property type="evidence" value="ECO:0007669"/>
    <property type="project" value="UniProtKB-EC"/>
</dbReference>
<dbReference type="GO" id="GO:0006012">
    <property type="term" value="P:galactose metabolic process"/>
    <property type="evidence" value="ECO:0007669"/>
    <property type="project" value="InterPro"/>
</dbReference>
<evidence type="ECO:0000313" key="14">
    <source>
        <dbReference type="EMBL" id="NBJ92310.1"/>
    </source>
</evidence>
<dbReference type="Pfam" id="PF02449">
    <property type="entry name" value="Glyco_hydro_42"/>
    <property type="match status" value="1"/>
</dbReference>
<dbReference type="Pfam" id="PF08532">
    <property type="entry name" value="Glyco_hydro_42M"/>
    <property type="match status" value="1"/>
</dbReference>
<evidence type="ECO:0000259" key="11">
    <source>
        <dbReference type="Pfam" id="PF02449"/>
    </source>
</evidence>
<evidence type="ECO:0000256" key="6">
    <source>
        <dbReference type="ARBA" id="ARBA00022833"/>
    </source>
</evidence>
<gene>
    <name evidence="14" type="ORF">D5281_06795</name>
</gene>
<keyword evidence="4" id="KW-0479">Metal-binding</keyword>
<dbReference type="EC" id="3.2.1.23" evidence="3 8"/>
<comment type="catalytic activity">
    <reaction evidence="1 8">
        <text>Hydrolysis of terminal non-reducing beta-D-galactose residues in beta-D-galactosides.</text>
        <dbReference type="EC" id="3.2.1.23"/>
    </reaction>
</comment>
<comment type="similarity">
    <text evidence="2 8">Belongs to the glycosyl hydrolase 42 family.</text>
</comment>
<dbReference type="AlphaFoldDB" id="A0A9X5BED4"/>
<dbReference type="SUPFAM" id="SSF51445">
    <property type="entry name" value="(Trans)glycosidases"/>
    <property type="match status" value="1"/>
</dbReference>
<evidence type="ECO:0000256" key="9">
    <source>
        <dbReference type="PIRSR" id="PIRSR001084-1"/>
    </source>
</evidence>
<feature type="binding site" evidence="10">
    <location>
        <position position="324"/>
    </location>
    <ligand>
        <name>substrate</name>
    </ligand>
</feature>
<evidence type="ECO:0000256" key="1">
    <source>
        <dbReference type="ARBA" id="ARBA00001412"/>
    </source>
</evidence>
<dbReference type="GO" id="GO:0009341">
    <property type="term" value="C:beta-galactosidase complex"/>
    <property type="evidence" value="ECO:0007669"/>
    <property type="project" value="InterPro"/>
</dbReference>
<feature type="binding site" evidence="10">
    <location>
        <position position="150"/>
    </location>
    <ligand>
        <name>substrate</name>
    </ligand>
</feature>
<dbReference type="Pfam" id="PF08533">
    <property type="entry name" value="Glyco_hydro_42C"/>
    <property type="match status" value="1"/>
</dbReference>
<evidence type="ECO:0000259" key="12">
    <source>
        <dbReference type="Pfam" id="PF08532"/>
    </source>
</evidence>
<dbReference type="SUPFAM" id="SSF52317">
    <property type="entry name" value="Class I glutamine amidotransferase-like"/>
    <property type="match status" value="1"/>
</dbReference>
<dbReference type="InterPro" id="IPR017853">
    <property type="entry name" value="GH"/>
</dbReference>
<feature type="domain" description="Glycoside hydrolase family 42 N-terminal" evidence="11">
    <location>
        <begin position="15"/>
        <end position="394"/>
    </location>
</feature>
<keyword evidence="6" id="KW-0862">Zinc</keyword>
<dbReference type="InterPro" id="IPR003476">
    <property type="entry name" value="Glyco_hydro_42"/>
</dbReference>
<dbReference type="InterPro" id="IPR029062">
    <property type="entry name" value="Class_I_gatase-like"/>
</dbReference>
<dbReference type="Gene3D" id="3.20.20.80">
    <property type="entry name" value="Glycosidases"/>
    <property type="match status" value="1"/>
</dbReference>
<evidence type="ECO:0000256" key="3">
    <source>
        <dbReference type="ARBA" id="ARBA00012756"/>
    </source>
</evidence>
<accession>A0A9X5BED4</accession>
<dbReference type="GO" id="GO:0046872">
    <property type="term" value="F:metal ion binding"/>
    <property type="evidence" value="ECO:0007669"/>
    <property type="project" value="UniProtKB-KW"/>
</dbReference>
<evidence type="ECO:0000259" key="13">
    <source>
        <dbReference type="Pfam" id="PF08533"/>
    </source>
</evidence>
<comment type="caution">
    <text evidence="14">The sequence shown here is derived from an EMBL/GenBank/DDBJ whole genome shotgun (WGS) entry which is preliminary data.</text>
</comment>
<feature type="active site" description="Nucleophile" evidence="9">
    <location>
        <position position="316"/>
    </location>
</feature>
<dbReference type="InterPro" id="IPR013780">
    <property type="entry name" value="Glyco_hydro_b"/>
</dbReference>
<feature type="active site" description="Proton donor" evidence="9">
    <location>
        <position position="151"/>
    </location>
</feature>
<evidence type="ECO:0000256" key="5">
    <source>
        <dbReference type="ARBA" id="ARBA00022801"/>
    </source>
</evidence>
<dbReference type="PANTHER" id="PTHR36447">
    <property type="entry name" value="BETA-GALACTOSIDASE GANA"/>
    <property type="match status" value="1"/>
</dbReference>
<feature type="domain" description="Beta-galactosidase C-terminal" evidence="13">
    <location>
        <begin position="626"/>
        <end position="680"/>
    </location>
</feature>
<dbReference type="Gene3D" id="3.40.50.880">
    <property type="match status" value="1"/>
</dbReference>
<dbReference type="InterPro" id="IPR013739">
    <property type="entry name" value="Beta_galactosidase_C"/>
</dbReference>
<dbReference type="Gene3D" id="2.60.40.1180">
    <property type="entry name" value="Golgi alpha-mannosidase II"/>
    <property type="match status" value="1"/>
</dbReference>
<protein>
    <recommendedName>
        <fullName evidence="3 8">Beta-galactosidase</fullName>
        <shortName evidence="8">Beta-gal</shortName>
        <ecNumber evidence="3 8">3.2.1.23</ecNumber>
    </recommendedName>
</protein>
<dbReference type="RefSeq" id="WP_160559407.1">
    <property type="nucleotide sequence ID" value="NZ_QZDT01000007.1"/>
</dbReference>
<evidence type="ECO:0000313" key="15">
    <source>
        <dbReference type="Proteomes" id="UP001154420"/>
    </source>
</evidence>
<dbReference type="CDD" id="cd03143">
    <property type="entry name" value="A4_beta-galactosidase_middle_domain"/>
    <property type="match status" value="1"/>
</dbReference>
<evidence type="ECO:0000256" key="10">
    <source>
        <dbReference type="PIRSR" id="PIRSR001084-2"/>
    </source>
</evidence>
<keyword evidence="5 8" id="KW-0378">Hydrolase</keyword>
<feature type="binding site" evidence="10">
    <location>
        <position position="112"/>
    </location>
    <ligand>
        <name>substrate</name>
    </ligand>
</feature>
<evidence type="ECO:0000256" key="8">
    <source>
        <dbReference type="PIRNR" id="PIRNR001084"/>
    </source>
</evidence>
<evidence type="ECO:0000256" key="2">
    <source>
        <dbReference type="ARBA" id="ARBA00005940"/>
    </source>
</evidence>
<dbReference type="InterPro" id="IPR013738">
    <property type="entry name" value="Beta_galactosidase_Trimer"/>
</dbReference>
<sequence>MGAILDGNRFVLGTCYYPEHWPKELWREDLERMLASGIEVVRIAEFAWSKVEPTEGNFTYSFFDEFLDLAEEVGMKVIFCTPTATPPAWLTEKYPEVLNADINGVLYRHGARRHYNYNSPVYQELSKRIVEKFASHYASRPCIIGWQIDNEINCEKNVFYSGSDSKAFRVFLKDKYESLEALNEAWGTAFWNQTYTDWEEIHVPRKTYSDSTNPHEVLDYTRFISDSARCFAKMQSDIIRKYLKPGDFVTTNGLFGNLDNHQMTKESLDFMTYDSYPNFAYCLDAYSNAPGEMKDRKWSRNLSEVRSLSPIFGIMEQQSGANGWNTHMEAPTPRPGQMTLWTMQSVAHGADYVSYFRWRTCTMGTEIYWHGILDYSSRDNRRIAEVKDIHEKLQGMKEMAGSIYEAKVGIIKDYDNVWDAQLDVWHGRVDNASQKALFAALQLSHTPFDYVYINDASDAEELKKYQVLFYPHATIMTKEREAVLRAYVEAGGTLVIGCRSGYKNITGRCVMDKLPGLLSDLTGTDIPEYSFIAPDAGKVTVKWDDREFEASVFADLLQPIGAGKQEASYTSDYYAGSGALVSNVVGKGKAYYYGSAFNTESARVFLEKLDVISPYRDVVSVPESCEIAIRKKGDDRFLFVLNYDKNPAQIELLRKGTDLYTGKEVSGQMEIKGYQTLVVKL</sequence>
<evidence type="ECO:0000256" key="4">
    <source>
        <dbReference type="ARBA" id="ARBA00022723"/>
    </source>
</evidence>
<dbReference type="EMBL" id="QZDT01000007">
    <property type="protein sequence ID" value="NBJ92310.1"/>
    <property type="molecule type" value="Genomic_DNA"/>
</dbReference>
<dbReference type="OrthoDB" id="9800974at2"/>
<reference evidence="14" key="1">
    <citation type="submission" date="2018-09" db="EMBL/GenBank/DDBJ databases">
        <title>Murine metabolic-syndrome-specific gut microbial biobank.</title>
        <authorList>
            <person name="Liu C."/>
        </authorList>
    </citation>
    <scope>NUCLEOTIDE SEQUENCE</scope>
    <source>
        <strain evidence="14">D42-62</strain>
    </source>
</reference>
<evidence type="ECO:0000256" key="7">
    <source>
        <dbReference type="ARBA" id="ARBA00023295"/>
    </source>
</evidence>
<keyword evidence="7 8" id="KW-0326">Glycosidase</keyword>
<dbReference type="PIRSF" id="PIRSF001084">
    <property type="entry name" value="B-galactosidase"/>
    <property type="match status" value="1"/>
</dbReference>
<dbReference type="PANTHER" id="PTHR36447:SF2">
    <property type="entry name" value="BETA-GALACTOSIDASE YESZ"/>
    <property type="match status" value="1"/>
</dbReference>
<proteinExistence type="inferred from homology"/>
<keyword evidence="15" id="KW-1185">Reference proteome</keyword>
<dbReference type="InterPro" id="IPR013529">
    <property type="entry name" value="Glyco_hydro_42_N"/>
</dbReference>
<organism evidence="14 15">
    <name type="scientific">Parablautia muri</name>
    <dbReference type="NCBI Taxonomy" id="2320879"/>
    <lineage>
        <taxon>Bacteria</taxon>
        <taxon>Bacillati</taxon>
        <taxon>Bacillota</taxon>
        <taxon>Clostridia</taxon>
        <taxon>Lachnospirales</taxon>
        <taxon>Lachnospiraceae</taxon>
        <taxon>Parablautia</taxon>
    </lineage>
</organism>
<feature type="domain" description="Beta-galactosidase trimerisation" evidence="12">
    <location>
        <begin position="437"/>
        <end position="609"/>
    </location>
</feature>